<reference evidence="3" key="1">
    <citation type="journal article" date="2011" name="Proc. Natl. Acad. Sci. U.S.A.">
        <title>Obligate biotrophy features unraveled by the genomic analysis of rust fungi.</title>
        <authorList>
            <person name="Duplessis S."/>
            <person name="Cuomo C.A."/>
            <person name="Lin Y.-C."/>
            <person name="Aerts A."/>
            <person name="Tisserant E."/>
            <person name="Veneault-Fourrey C."/>
            <person name="Joly D.L."/>
            <person name="Hacquard S."/>
            <person name="Amselem J."/>
            <person name="Cantarel B.L."/>
            <person name="Chiu R."/>
            <person name="Coutinho P.M."/>
            <person name="Feau N."/>
            <person name="Field M."/>
            <person name="Frey P."/>
            <person name="Gelhaye E."/>
            <person name="Goldberg J."/>
            <person name="Grabherr M.G."/>
            <person name="Kodira C.D."/>
            <person name="Kohler A."/>
            <person name="Kuees U."/>
            <person name="Lindquist E.A."/>
            <person name="Lucas S.M."/>
            <person name="Mago R."/>
            <person name="Mauceli E."/>
            <person name="Morin E."/>
            <person name="Murat C."/>
            <person name="Pangilinan J.L."/>
            <person name="Park R."/>
            <person name="Pearson M."/>
            <person name="Quesneville H."/>
            <person name="Rouhier N."/>
            <person name="Sakthikumar S."/>
            <person name="Salamov A.A."/>
            <person name="Schmutz J."/>
            <person name="Selles B."/>
            <person name="Shapiro H."/>
            <person name="Tanguay P."/>
            <person name="Tuskan G.A."/>
            <person name="Henrissat B."/>
            <person name="Van de Peer Y."/>
            <person name="Rouze P."/>
            <person name="Ellis J.G."/>
            <person name="Dodds P.N."/>
            <person name="Schein J.E."/>
            <person name="Zhong S."/>
            <person name="Hamelin R.C."/>
            <person name="Grigoriev I.V."/>
            <person name="Szabo L.J."/>
            <person name="Martin F."/>
        </authorList>
    </citation>
    <scope>NUCLEOTIDE SEQUENCE [LARGE SCALE GENOMIC DNA]</scope>
    <source>
        <strain evidence="3">98AG31 / pathotype 3-4-7</strain>
    </source>
</reference>
<dbReference type="GeneID" id="18930437"/>
<organism evidence="3">
    <name type="scientific">Melampsora larici-populina (strain 98AG31 / pathotype 3-4-7)</name>
    <name type="common">Poplar leaf rust fungus</name>
    <dbReference type="NCBI Taxonomy" id="747676"/>
    <lineage>
        <taxon>Eukaryota</taxon>
        <taxon>Fungi</taxon>
        <taxon>Dikarya</taxon>
        <taxon>Basidiomycota</taxon>
        <taxon>Pucciniomycotina</taxon>
        <taxon>Pucciniomycetes</taxon>
        <taxon>Pucciniales</taxon>
        <taxon>Melampsoraceae</taxon>
        <taxon>Melampsora</taxon>
    </lineage>
</organism>
<proteinExistence type="predicted"/>
<sequence>MSEYFQICRNNLRFGKAMVAKTHGLDWTLFWDKGQGMSSSTLTFQILMAFEWHSCNISRLSKTRDFVPNQRLMSAYLQWVTEYDVQAFGVPFVNLFLPGKIVLFGWFLFNRDLERLFDSGLGDPKLKEDFIKHINKEAERLGSKPEILYLPGNIHWKYKKPLHNRAN</sequence>
<dbReference type="OrthoDB" id="10435658at2759"/>
<keyword evidence="1" id="KW-0472">Membrane</keyword>
<dbReference type="KEGG" id="mlr:MELLADRAFT_65443"/>
<name>F4RVC8_MELLP</name>
<dbReference type="InParanoid" id="F4RVC8"/>
<dbReference type="AlphaFoldDB" id="F4RVC8"/>
<evidence type="ECO:0000313" key="2">
    <source>
        <dbReference type="EMBL" id="EGG03599.1"/>
    </source>
</evidence>
<dbReference type="Proteomes" id="UP000001072">
    <property type="component" value="Unassembled WGS sequence"/>
</dbReference>
<feature type="transmembrane region" description="Helical" evidence="1">
    <location>
        <begin position="88"/>
        <end position="109"/>
    </location>
</feature>
<dbReference type="EMBL" id="GL883123">
    <property type="protein sequence ID" value="EGG03599.1"/>
    <property type="molecule type" value="Genomic_DNA"/>
</dbReference>
<dbReference type="HOGENOM" id="CLU_1594927_0_0_1"/>
<dbReference type="RefSeq" id="XP_007413046.1">
    <property type="nucleotide sequence ID" value="XM_007412984.1"/>
</dbReference>
<protein>
    <submittedName>
        <fullName evidence="2">Uncharacterized protein</fullName>
    </submittedName>
</protein>
<keyword evidence="1" id="KW-0812">Transmembrane</keyword>
<gene>
    <name evidence="2" type="ORF">MELLADRAFT_65443</name>
</gene>
<evidence type="ECO:0000313" key="3">
    <source>
        <dbReference type="Proteomes" id="UP000001072"/>
    </source>
</evidence>
<keyword evidence="3" id="KW-1185">Reference proteome</keyword>
<keyword evidence="1" id="KW-1133">Transmembrane helix</keyword>
<dbReference type="VEuPathDB" id="FungiDB:MELLADRAFT_65443"/>
<evidence type="ECO:0000256" key="1">
    <source>
        <dbReference type="SAM" id="Phobius"/>
    </source>
</evidence>
<accession>F4RVC8</accession>